<dbReference type="EMBL" id="MLFT02000007">
    <property type="protein sequence ID" value="PHT42497.1"/>
    <property type="molecule type" value="Genomic_DNA"/>
</dbReference>
<dbReference type="STRING" id="33114.A0A2G2WB94"/>
<gene>
    <name evidence="1" type="ORF">CQW23_16522</name>
</gene>
<evidence type="ECO:0000313" key="1">
    <source>
        <dbReference type="EMBL" id="PHT42497.1"/>
    </source>
</evidence>
<name>A0A2G2WB94_CAPBA</name>
<dbReference type="Proteomes" id="UP000224567">
    <property type="component" value="Unassembled WGS sequence"/>
</dbReference>
<keyword evidence="2" id="KW-1185">Reference proteome</keyword>
<dbReference type="OrthoDB" id="852204at2759"/>
<reference evidence="2" key="2">
    <citation type="journal article" date="2017" name="J. Anim. Genet.">
        <title>Multiple reference genome sequences of hot pepper reveal the massive evolution of plant disease resistance genes by retroduplication.</title>
        <authorList>
            <person name="Kim S."/>
            <person name="Park J."/>
            <person name="Yeom S.-I."/>
            <person name="Kim Y.-M."/>
            <person name="Seo E."/>
            <person name="Kim K.-T."/>
            <person name="Kim M.-S."/>
            <person name="Lee J.M."/>
            <person name="Cheong K."/>
            <person name="Shin H.-S."/>
            <person name="Kim S.-B."/>
            <person name="Han K."/>
            <person name="Lee J."/>
            <person name="Park M."/>
            <person name="Lee H.-A."/>
            <person name="Lee H.-Y."/>
            <person name="Lee Y."/>
            <person name="Oh S."/>
            <person name="Lee J.H."/>
            <person name="Choi E."/>
            <person name="Choi E."/>
            <person name="Lee S.E."/>
            <person name="Jeon J."/>
            <person name="Kim H."/>
            <person name="Choi G."/>
            <person name="Song H."/>
            <person name="Lee J."/>
            <person name="Lee S.-C."/>
            <person name="Kwon J.-K."/>
            <person name="Lee H.-Y."/>
            <person name="Koo N."/>
            <person name="Hong Y."/>
            <person name="Kim R.W."/>
            <person name="Kang W.-H."/>
            <person name="Huh J.H."/>
            <person name="Kang B.-C."/>
            <person name="Yang T.-J."/>
            <person name="Lee Y.-H."/>
            <person name="Bennetzen J.L."/>
            <person name="Choi D."/>
        </authorList>
    </citation>
    <scope>NUCLEOTIDE SEQUENCE [LARGE SCALE GENOMIC DNA]</scope>
    <source>
        <strain evidence="2">cv. PBC81</strain>
    </source>
</reference>
<protein>
    <submittedName>
        <fullName evidence="1">Uncharacterized protein</fullName>
    </submittedName>
</protein>
<comment type="caution">
    <text evidence="1">The sequence shown here is derived from an EMBL/GenBank/DDBJ whole genome shotgun (WGS) entry which is preliminary data.</text>
</comment>
<sequence length="142" mass="16415">MGKGEATKTFVLKELNLREFKTVKGNIDKARMEWRIVQEEVTKQYTNALIPQEKSLLQNLEKWSSIEENILRQKSRAILIKHATRLHDLKEIEEIVSFYQSLMGVSQSNLPAVDRRITNQGPVLLHQQQLDLCAEIMLGVFP</sequence>
<organism evidence="1 2">
    <name type="scientific">Capsicum baccatum</name>
    <name type="common">Peruvian pepper</name>
    <dbReference type="NCBI Taxonomy" id="33114"/>
    <lineage>
        <taxon>Eukaryota</taxon>
        <taxon>Viridiplantae</taxon>
        <taxon>Streptophyta</taxon>
        <taxon>Embryophyta</taxon>
        <taxon>Tracheophyta</taxon>
        <taxon>Spermatophyta</taxon>
        <taxon>Magnoliopsida</taxon>
        <taxon>eudicotyledons</taxon>
        <taxon>Gunneridae</taxon>
        <taxon>Pentapetalae</taxon>
        <taxon>asterids</taxon>
        <taxon>lamiids</taxon>
        <taxon>Solanales</taxon>
        <taxon>Solanaceae</taxon>
        <taxon>Solanoideae</taxon>
        <taxon>Capsiceae</taxon>
        <taxon>Capsicum</taxon>
    </lineage>
</organism>
<evidence type="ECO:0000313" key="2">
    <source>
        <dbReference type="Proteomes" id="UP000224567"/>
    </source>
</evidence>
<dbReference type="AlphaFoldDB" id="A0A2G2WB94"/>
<proteinExistence type="predicted"/>
<accession>A0A2G2WB94</accession>
<reference evidence="1 2" key="1">
    <citation type="journal article" date="2017" name="Genome Biol.">
        <title>New reference genome sequences of hot pepper reveal the massive evolution of plant disease-resistance genes by retroduplication.</title>
        <authorList>
            <person name="Kim S."/>
            <person name="Park J."/>
            <person name="Yeom S.I."/>
            <person name="Kim Y.M."/>
            <person name="Seo E."/>
            <person name="Kim K.T."/>
            <person name="Kim M.S."/>
            <person name="Lee J.M."/>
            <person name="Cheong K."/>
            <person name="Shin H.S."/>
            <person name="Kim S.B."/>
            <person name="Han K."/>
            <person name="Lee J."/>
            <person name="Park M."/>
            <person name="Lee H.A."/>
            <person name="Lee H.Y."/>
            <person name="Lee Y."/>
            <person name="Oh S."/>
            <person name="Lee J.H."/>
            <person name="Choi E."/>
            <person name="Choi E."/>
            <person name="Lee S.E."/>
            <person name="Jeon J."/>
            <person name="Kim H."/>
            <person name="Choi G."/>
            <person name="Song H."/>
            <person name="Lee J."/>
            <person name="Lee S.C."/>
            <person name="Kwon J.K."/>
            <person name="Lee H.Y."/>
            <person name="Koo N."/>
            <person name="Hong Y."/>
            <person name="Kim R.W."/>
            <person name="Kang W.H."/>
            <person name="Huh J.H."/>
            <person name="Kang B.C."/>
            <person name="Yang T.J."/>
            <person name="Lee Y.H."/>
            <person name="Bennetzen J.L."/>
            <person name="Choi D."/>
        </authorList>
    </citation>
    <scope>NUCLEOTIDE SEQUENCE [LARGE SCALE GENOMIC DNA]</scope>
    <source>
        <strain evidence="2">cv. PBC81</strain>
    </source>
</reference>